<keyword evidence="4" id="KW-1185">Reference proteome</keyword>
<gene>
    <name evidence="3" type="ORF">SOIL9_04280</name>
</gene>
<reference evidence="3 4" key="1">
    <citation type="submission" date="2019-05" db="EMBL/GenBank/DDBJ databases">
        <authorList>
            <consortium name="Science for Life Laboratories"/>
        </authorList>
    </citation>
    <scope>NUCLEOTIDE SEQUENCE [LARGE SCALE GENOMIC DNA]</scope>
    <source>
        <strain evidence="3">Soil9</strain>
    </source>
</reference>
<evidence type="ECO:0000313" key="4">
    <source>
        <dbReference type="Proteomes" id="UP000464178"/>
    </source>
</evidence>
<sequence>MSRLALASLALVAFAAPGARCEDNKPPAGFTALFNGKNLDGWQGNVDMNQRRTLPKEKQDELLKQRTKSALEHWTIKDGVIACTGKGGISLQTAADYGDFELMVDWKIEKRGDSGIYLRGQPQVQIWDSDNLDASLKADAGLGSGGLWNNSPVDSKGQKPLKKADKPVGEWNTFHITMIGEEVTVKLNGELVVDKVKLQNFWEKGKPLPVRGPIELQFHDHPLWFKNIYIKELGK</sequence>
<feature type="chain" id="PRO_5026769328" description="3-keto-alpha-glucoside-1,2-lyase/3-keto-2-hydroxy-glucal hydratase domain-containing protein" evidence="1">
    <location>
        <begin position="16"/>
        <end position="235"/>
    </location>
</feature>
<dbReference type="EMBL" id="LR593886">
    <property type="protein sequence ID" value="VTR98015.1"/>
    <property type="molecule type" value="Genomic_DNA"/>
</dbReference>
<evidence type="ECO:0000256" key="1">
    <source>
        <dbReference type="SAM" id="SignalP"/>
    </source>
</evidence>
<dbReference type="GO" id="GO:0016787">
    <property type="term" value="F:hydrolase activity"/>
    <property type="evidence" value="ECO:0007669"/>
    <property type="project" value="InterPro"/>
</dbReference>
<protein>
    <recommendedName>
        <fullName evidence="2">3-keto-alpha-glucoside-1,2-lyase/3-keto-2-hydroxy-glucal hydratase domain-containing protein</fullName>
    </recommendedName>
</protein>
<accession>A0A6P2DCD0</accession>
<dbReference type="Gene3D" id="2.60.120.560">
    <property type="entry name" value="Exo-inulinase, domain 1"/>
    <property type="match status" value="1"/>
</dbReference>
<name>A0A6P2DCD0_9BACT</name>
<feature type="domain" description="3-keto-alpha-glucoside-1,2-lyase/3-keto-2-hydroxy-glucal hydratase" evidence="2">
    <location>
        <begin position="29"/>
        <end position="231"/>
    </location>
</feature>
<keyword evidence="1" id="KW-0732">Signal</keyword>
<feature type="signal peptide" evidence="1">
    <location>
        <begin position="1"/>
        <end position="15"/>
    </location>
</feature>
<evidence type="ECO:0000313" key="3">
    <source>
        <dbReference type="EMBL" id="VTR98015.1"/>
    </source>
</evidence>
<dbReference type="Pfam" id="PF06439">
    <property type="entry name" value="3keto-disac_hyd"/>
    <property type="match status" value="1"/>
</dbReference>
<dbReference type="AlphaFoldDB" id="A0A6P2DCD0"/>
<dbReference type="InterPro" id="IPR010496">
    <property type="entry name" value="AL/BT2_dom"/>
</dbReference>
<organism evidence="3 4">
    <name type="scientific">Gemmata massiliana</name>
    <dbReference type="NCBI Taxonomy" id="1210884"/>
    <lineage>
        <taxon>Bacteria</taxon>
        <taxon>Pseudomonadati</taxon>
        <taxon>Planctomycetota</taxon>
        <taxon>Planctomycetia</taxon>
        <taxon>Gemmatales</taxon>
        <taxon>Gemmataceae</taxon>
        <taxon>Gemmata</taxon>
    </lineage>
</organism>
<proteinExistence type="predicted"/>
<evidence type="ECO:0000259" key="2">
    <source>
        <dbReference type="Pfam" id="PF06439"/>
    </source>
</evidence>
<dbReference type="Proteomes" id="UP000464178">
    <property type="component" value="Chromosome"/>
</dbReference>
<dbReference type="RefSeq" id="WP_162671455.1">
    <property type="nucleotide sequence ID" value="NZ_LR593886.1"/>
</dbReference>
<dbReference type="KEGG" id="gms:SOIL9_04280"/>